<evidence type="ECO:0000256" key="4">
    <source>
        <dbReference type="ARBA" id="ARBA00022989"/>
    </source>
</evidence>
<keyword evidence="3" id="KW-0812">Transmembrane</keyword>
<dbReference type="NCBIfam" id="TIGR01732">
    <property type="entry name" value="tiny_TM_bacill"/>
    <property type="match status" value="1"/>
</dbReference>
<evidence type="ECO:0000256" key="3">
    <source>
        <dbReference type="ARBA" id="ARBA00022692"/>
    </source>
</evidence>
<comment type="similarity">
    <text evidence="2">Belongs to the SscA family.</text>
</comment>
<dbReference type="InterPro" id="IPR010070">
    <property type="entry name" value="YjcZ-like"/>
</dbReference>
<reference evidence="6 7" key="1">
    <citation type="journal article" date="2014" name="Int. J. Syst. Evol. Microbiol.">
        <title>Lysinibacillus halotolerans sp. nov., isolated from saline-alkaline soil.</title>
        <authorList>
            <person name="Kong D."/>
            <person name="Wang Y."/>
            <person name="Zhao B."/>
            <person name="Li Y."/>
            <person name="Song J."/>
            <person name="Zhai Y."/>
            <person name="Zhang C."/>
            <person name="Wang H."/>
            <person name="Chen X."/>
            <person name="Zhao B."/>
            <person name="Ruan Z."/>
        </authorList>
    </citation>
    <scope>NUCLEOTIDE SEQUENCE [LARGE SCALE GENOMIC DNA]</scope>
    <source>
        <strain evidence="6 7">MCCC 1A12703</strain>
    </source>
</reference>
<comment type="subcellular location">
    <subcellularLocation>
        <location evidence="1">Membrane</location>
        <topology evidence="1">Single-pass membrane protein</topology>
    </subcellularLocation>
</comment>
<name>A0A3M8HH45_9BACI</name>
<keyword evidence="4" id="KW-1133">Transmembrane helix</keyword>
<keyword evidence="7" id="KW-1185">Reference proteome</keyword>
<proteinExistence type="inferred from homology"/>
<dbReference type="Proteomes" id="UP000279909">
    <property type="component" value="Unassembled WGS sequence"/>
</dbReference>
<evidence type="ECO:0000256" key="5">
    <source>
        <dbReference type="ARBA" id="ARBA00023136"/>
    </source>
</evidence>
<evidence type="ECO:0000256" key="1">
    <source>
        <dbReference type="ARBA" id="ARBA00004167"/>
    </source>
</evidence>
<evidence type="ECO:0000313" key="7">
    <source>
        <dbReference type="Proteomes" id="UP000279909"/>
    </source>
</evidence>
<comment type="caution">
    <text evidence="6">The sequence shown here is derived from an EMBL/GenBank/DDBJ whole genome shotgun (WGS) entry which is preliminary data.</text>
</comment>
<keyword evidence="5" id="KW-0472">Membrane</keyword>
<protein>
    <submittedName>
        <fullName evidence="6">YjcZ family sporulation protein</fullName>
    </submittedName>
</protein>
<dbReference type="GO" id="GO:0016020">
    <property type="term" value="C:membrane"/>
    <property type="evidence" value="ECO:0007669"/>
    <property type="project" value="UniProtKB-SubCell"/>
</dbReference>
<dbReference type="AlphaFoldDB" id="A0A3M8HH45"/>
<accession>A0A3M8HH45</accession>
<evidence type="ECO:0000313" key="6">
    <source>
        <dbReference type="EMBL" id="RND01401.1"/>
    </source>
</evidence>
<sequence>MHYNSYGDGGYSKNGNEFVLLVVLFILLIIVGAFYFNH</sequence>
<organism evidence="6 7">
    <name type="scientific">Lysinibacillus halotolerans</name>
    <dbReference type="NCBI Taxonomy" id="1368476"/>
    <lineage>
        <taxon>Bacteria</taxon>
        <taxon>Bacillati</taxon>
        <taxon>Bacillota</taxon>
        <taxon>Bacilli</taxon>
        <taxon>Bacillales</taxon>
        <taxon>Bacillaceae</taxon>
        <taxon>Lysinibacillus</taxon>
    </lineage>
</organism>
<dbReference type="Pfam" id="PF09680">
    <property type="entry name" value="YjcZ_2"/>
    <property type="match status" value="1"/>
</dbReference>
<evidence type="ECO:0000256" key="2">
    <source>
        <dbReference type="ARBA" id="ARBA00010221"/>
    </source>
</evidence>
<dbReference type="EMBL" id="RHLQ01000002">
    <property type="protein sequence ID" value="RND01401.1"/>
    <property type="molecule type" value="Genomic_DNA"/>
</dbReference>
<dbReference type="RefSeq" id="WP_122970615.1">
    <property type="nucleotide sequence ID" value="NZ_RHLQ01000002.1"/>
</dbReference>
<gene>
    <name evidence="6" type="ORF">EC501_01975</name>
</gene>